<evidence type="ECO:0000313" key="3">
    <source>
        <dbReference type="Proteomes" id="UP000317648"/>
    </source>
</evidence>
<protein>
    <recommendedName>
        <fullName evidence="4">NolW-like domain-containing protein</fullName>
    </recommendedName>
</protein>
<gene>
    <name evidence="2" type="ORF">Pla8534_70070</name>
</gene>
<evidence type="ECO:0008006" key="4">
    <source>
        <dbReference type="Google" id="ProtNLM"/>
    </source>
</evidence>
<evidence type="ECO:0000256" key="1">
    <source>
        <dbReference type="SAM" id="SignalP"/>
    </source>
</evidence>
<name>A0A518E4T2_9BACT</name>
<proteinExistence type="predicted"/>
<keyword evidence="1" id="KW-0732">Signal</keyword>
<sequence length="326" mass="35144" precursor="true">MIWKRATICLCGLALLTMCGSAGAEEPPCRGDKNEAVIRAALAKPFQADYDQTPLNKIVKEIADKFNITVLIDTRALDGVGLDSDTPMTLHTAEISLDSVLRHLLKELELTYMISDEALLITTPDEAEGNLILEIYPVGDLLPPVPAGELVYRDWGEDRFAEIEEIIQSTSAPDSWDSVGGPASIKGMSMGGRELLFVSQTEEVHRAIACLLERIRKQPAAPIAAVEPVGKPRLMVFRLTADAAKEGQTLVSLISRRIEPASWTAEGVSIEAAAGAIVVRHTPAVHQQIGQLLKAMNVLTPTFDYYQGGNVPVVGSLPAAANSTPR</sequence>
<reference evidence="2 3" key="1">
    <citation type="submission" date="2019-02" db="EMBL/GenBank/DDBJ databases">
        <title>Deep-cultivation of Planctomycetes and their phenomic and genomic characterization uncovers novel biology.</title>
        <authorList>
            <person name="Wiegand S."/>
            <person name="Jogler M."/>
            <person name="Boedeker C."/>
            <person name="Pinto D."/>
            <person name="Vollmers J."/>
            <person name="Rivas-Marin E."/>
            <person name="Kohn T."/>
            <person name="Peeters S.H."/>
            <person name="Heuer A."/>
            <person name="Rast P."/>
            <person name="Oberbeckmann S."/>
            <person name="Bunk B."/>
            <person name="Jeske O."/>
            <person name="Meyerdierks A."/>
            <person name="Storesund J.E."/>
            <person name="Kallscheuer N."/>
            <person name="Luecker S."/>
            <person name="Lage O.M."/>
            <person name="Pohl T."/>
            <person name="Merkel B.J."/>
            <person name="Hornburger P."/>
            <person name="Mueller R.-W."/>
            <person name="Bruemmer F."/>
            <person name="Labrenz M."/>
            <person name="Spormann A.M."/>
            <person name="Op den Camp H."/>
            <person name="Overmann J."/>
            <person name="Amann R."/>
            <person name="Jetten M.S.M."/>
            <person name="Mascher T."/>
            <person name="Medema M.H."/>
            <person name="Devos D.P."/>
            <person name="Kaster A.-K."/>
            <person name="Ovreas L."/>
            <person name="Rohde M."/>
            <person name="Galperin M.Y."/>
            <person name="Jogler C."/>
        </authorList>
    </citation>
    <scope>NUCLEOTIDE SEQUENCE [LARGE SCALE GENOMIC DNA]</scope>
    <source>
        <strain evidence="2 3">Pla85_3_4</strain>
    </source>
</reference>
<organism evidence="2 3">
    <name type="scientific">Lignipirellula cremea</name>
    <dbReference type="NCBI Taxonomy" id="2528010"/>
    <lineage>
        <taxon>Bacteria</taxon>
        <taxon>Pseudomonadati</taxon>
        <taxon>Planctomycetota</taxon>
        <taxon>Planctomycetia</taxon>
        <taxon>Pirellulales</taxon>
        <taxon>Pirellulaceae</taxon>
        <taxon>Lignipirellula</taxon>
    </lineage>
</organism>
<accession>A0A518E4T2</accession>
<dbReference type="EMBL" id="CP036433">
    <property type="protein sequence ID" value="QDU99096.1"/>
    <property type="molecule type" value="Genomic_DNA"/>
</dbReference>
<dbReference type="OrthoDB" id="291644at2"/>
<dbReference type="AlphaFoldDB" id="A0A518E4T2"/>
<dbReference type="KEGG" id="lcre:Pla8534_70070"/>
<dbReference type="Proteomes" id="UP000317648">
    <property type="component" value="Chromosome"/>
</dbReference>
<feature type="signal peptide" evidence="1">
    <location>
        <begin position="1"/>
        <end position="24"/>
    </location>
</feature>
<feature type="chain" id="PRO_5022149197" description="NolW-like domain-containing protein" evidence="1">
    <location>
        <begin position="25"/>
        <end position="326"/>
    </location>
</feature>
<evidence type="ECO:0000313" key="2">
    <source>
        <dbReference type="EMBL" id="QDU99096.1"/>
    </source>
</evidence>
<keyword evidence="3" id="KW-1185">Reference proteome</keyword>
<dbReference type="RefSeq" id="WP_145058847.1">
    <property type="nucleotide sequence ID" value="NZ_CP036433.1"/>
</dbReference>